<dbReference type="InterPro" id="IPR001647">
    <property type="entry name" value="HTH_TetR"/>
</dbReference>
<dbReference type="GO" id="GO:0000976">
    <property type="term" value="F:transcription cis-regulatory region binding"/>
    <property type="evidence" value="ECO:0007669"/>
    <property type="project" value="TreeGrafter"/>
</dbReference>
<dbReference type="InterPro" id="IPR009057">
    <property type="entry name" value="Homeodomain-like_sf"/>
</dbReference>
<feature type="domain" description="HTH tetR-type" evidence="5">
    <location>
        <begin position="4"/>
        <end position="64"/>
    </location>
</feature>
<dbReference type="PROSITE" id="PS50977">
    <property type="entry name" value="HTH_TETR_2"/>
    <property type="match status" value="1"/>
</dbReference>
<dbReference type="GO" id="GO:0003700">
    <property type="term" value="F:DNA-binding transcription factor activity"/>
    <property type="evidence" value="ECO:0007669"/>
    <property type="project" value="TreeGrafter"/>
</dbReference>
<dbReference type="PANTHER" id="PTHR30055:SF234">
    <property type="entry name" value="HTH-TYPE TRANSCRIPTIONAL REGULATOR BETI"/>
    <property type="match status" value="1"/>
</dbReference>
<keyword evidence="3" id="KW-0804">Transcription</keyword>
<accession>A0A1M6R2Z0</accession>
<organism evidence="6 7">
    <name type="scientific">Pseudonocardia thermophila</name>
    <dbReference type="NCBI Taxonomy" id="1848"/>
    <lineage>
        <taxon>Bacteria</taxon>
        <taxon>Bacillati</taxon>
        <taxon>Actinomycetota</taxon>
        <taxon>Actinomycetes</taxon>
        <taxon>Pseudonocardiales</taxon>
        <taxon>Pseudonocardiaceae</taxon>
        <taxon>Pseudonocardia</taxon>
    </lineage>
</organism>
<dbReference type="SUPFAM" id="SSF46689">
    <property type="entry name" value="Homeodomain-like"/>
    <property type="match status" value="1"/>
</dbReference>
<protein>
    <submittedName>
        <fullName evidence="6">Transcriptional regulator, TetR family</fullName>
    </submittedName>
</protein>
<reference evidence="6 7" key="1">
    <citation type="submission" date="2016-11" db="EMBL/GenBank/DDBJ databases">
        <authorList>
            <person name="Jaros S."/>
            <person name="Januszkiewicz K."/>
            <person name="Wedrychowicz H."/>
        </authorList>
    </citation>
    <scope>NUCLEOTIDE SEQUENCE [LARGE SCALE GENOMIC DNA]</scope>
    <source>
        <strain evidence="6 7">DSM 43832</strain>
    </source>
</reference>
<keyword evidence="1" id="KW-0805">Transcription regulation</keyword>
<feature type="DNA-binding region" description="H-T-H motif" evidence="4">
    <location>
        <begin position="27"/>
        <end position="46"/>
    </location>
</feature>
<proteinExistence type="predicted"/>
<evidence type="ECO:0000313" key="7">
    <source>
        <dbReference type="Proteomes" id="UP000184363"/>
    </source>
</evidence>
<dbReference type="AlphaFoldDB" id="A0A1M6R2Z0"/>
<gene>
    <name evidence="6" type="ORF">SAMN05443637_104159</name>
</gene>
<evidence type="ECO:0000256" key="1">
    <source>
        <dbReference type="ARBA" id="ARBA00023015"/>
    </source>
</evidence>
<dbReference type="STRING" id="1848.SAMN05443637_104159"/>
<sequence>MWYVPSREALLDAAIAHVEQHGLGELSMRGIAAAIGTSHRMLNYHFGSREAFVRALVDRVEQRQRDRLAALLADPDVPPLEQAARFTEQLLDPSLWPAERLFFEVYGQALAGAPHTAGFLDRVVTAWLEPAAELLVRIGVPREQARTHARLGLAVTRGLLLDLLATGDVAGVRAAAELYLQTYKDLQAGITQ</sequence>
<evidence type="ECO:0000256" key="4">
    <source>
        <dbReference type="PROSITE-ProRule" id="PRU00335"/>
    </source>
</evidence>
<evidence type="ECO:0000313" key="6">
    <source>
        <dbReference type="EMBL" id="SHK26881.1"/>
    </source>
</evidence>
<evidence type="ECO:0000256" key="2">
    <source>
        <dbReference type="ARBA" id="ARBA00023125"/>
    </source>
</evidence>
<dbReference type="Proteomes" id="UP000184363">
    <property type="component" value="Unassembled WGS sequence"/>
</dbReference>
<keyword evidence="7" id="KW-1185">Reference proteome</keyword>
<dbReference type="InterPro" id="IPR050109">
    <property type="entry name" value="HTH-type_TetR-like_transc_reg"/>
</dbReference>
<dbReference type="EMBL" id="FRAP01000004">
    <property type="protein sequence ID" value="SHK26881.1"/>
    <property type="molecule type" value="Genomic_DNA"/>
</dbReference>
<evidence type="ECO:0000256" key="3">
    <source>
        <dbReference type="ARBA" id="ARBA00023163"/>
    </source>
</evidence>
<dbReference type="Gene3D" id="1.10.357.10">
    <property type="entry name" value="Tetracycline Repressor, domain 2"/>
    <property type="match status" value="1"/>
</dbReference>
<dbReference type="Pfam" id="PF00440">
    <property type="entry name" value="TetR_N"/>
    <property type="match status" value="1"/>
</dbReference>
<keyword evidence="2 4" id="KW-0238">DNA-binding</keyword>
<dbReference type="PANTHER" id="PTHR30055">
    <property type="entry name" value="HTH-TYPE TRANSCRIPTIONAL REGULATOR RUTR"/>
    <property type="match status" value="1"/>
</dbReference>
<evidence type="ECO:0000259" key="5">
    <source>
        <dbReference type="PROSITE" id="PS50977"/>
    </source>
</evidence>
<name>A0A1M6R2Z0_PSETH</name>